<keyword evidence="1" id="KW-1133">Transmembrane helix</keyword>
<dbReference type="EMBL" id="JAUSTU010000048">
    <property type="protein sequence ID" value="MDQ0157933.1"/>
    <property type="molecule type" value="Genomic_DNA"/>
</dbReference>
<gene>
    <name evidence="2" type="ORF">J2S07_004306</name>
</gene>
<protein>
    <submittedName>
        <fullName evidence="2">Uncharacterized protein</fullName>
    </submittedName>
</protein>
<dbReference type="Proteomes" id="UP001231362">
    <property type="component" value="Unassembled WGS sequence"/>
</dbReference>
<comment type="caution">
    <text evidence="2">The sequence shown here is derived from an EMBL/GenBank/DDBJ whole genome shotgun (WGS) entry which is preliminary data.</text>
</comment>
<organism evidence="2 3">
    <name type="scientific">Anoxybacillus andreesenii</name>
    <dbReference type="NCBI Taxonomy" id="1325932"/>
    <lineage>
        <taxon>Bacteria</taxon>
        <taxon>Bacillati</taxon>
        <taxon>Bacillota</taxon>
        <taxon>Bacilli</taxon>
        <taxon>Bacillales</taxon>
        <taxon>Anoxybacillaceae</taxon>
        <taxon>Anoxybacillus</taxon>
    </lineage>
</organism>
<keyword evidence="1" id="KW-0812">Transmembrane</keyword>
<evidence type="ECO:0000256" key="1">
    <source>
        <dbReference type="SAM" id="Phobius"/>
    </source>
</evidence>
<sequence>MMKLKITTFVLIGGLIGALTEGIMIGVIAASLVFIAYQLERMVEKNERN</sequence>
<feature type="transmembrane region" description="Helical" evidence="1">
    <location>
        <begin position="6"/>
        <end position="39"/>
    </location>
</feature>
<proteinExistence type="predicted"/>
<keyword evidence="1" id="KW-0472">Membrane</keyword>
<name>A0ABT9VAD8_9BACL</name>
<evidence type="ECO:0000313" key="2">
    <source>
        <dbReference type="EMBL" id="MDQ0157933.1"/>
    </source>
</evidence>
<keyword evidence="3" id="KW-1185">Reference proteome</keyword>
<accession>A0ABT9VAD8</accession>
<dbReference type="RefSeq" id="WP_307152370.1">
    <property type="nucleotide sequence ID" value="NZ_JAUSTU010000048.1"/>
</dbReference>
<reference evidence="2 3" key="1">
    <citation type="submission" date="2023-07" db="EMBL/GenBank/DDBJ databases">
        <title>Genomic Encyclopedia of Type Strains, Phase IV (KMG-IV): sequencing the most valuable type-strain genomes for metagenomic binning, comparative biology and taxonomic classification.</title>
        <authorList>
            <person name="Goeker M."/>
        </authorList>
    </citation>
    <scope>NUCLEOTIDE SEQUENCE [LARGE SCALE GENOMIC DNA]</scope>
    <source>
        <strain evidence="2 3">DSM 23948</strain>
    </source>
</reference>
<evidence type="ECO:0000313" key="3">
    <source>
        <dbReference type="Proteomes" id="UP001231362"/>
    </source>
</evidence>